<gene>
    <name evidence="2" type="ORF">GQ43DRAFT_474947</name>
</gene>
<protein>
    <submittedName>
        <fullName evidence="2">Uncharacterized protein</fullName>
    </submittedName>
</protein>
<name>A0A9P4JF46_9PLEO</name>
<keyword evidence="3" id="KW-1185">Reference proteome</keyword>
<comment type="caution">
    <text evidence="2">The sequence shown here is derived from an EMBL/GenBank/DDBJ whole genome shotgun (WGS) entry which is preliminary data.</text>
</comment>
<evidence type="ECO:0000256" key="1">
    <source>
        <dbReference type="SAM" id="MobiDB-lite"/>
    </source>
</evidence>
<dbReference type="AlphaFoldDB" id="A0A9P4JF46"/>
<feature type="compositionally biased region" description="Pro residues" evidence="1">
    <location>
        <begin position="89"/>
        <end position="98"/>
    </location>
</feature>
<dbReference type="OrthoDB" id="3935253at2759"/>
<dbReference type="Proteomes" id="UP000799536">
    <property type="component" value="Unassembled WGS sequence"/>
</dbReference>
<reference evidence="2" key="1">
    <citation type="journal article" date="2020" name="Stud. Mycol.">
        <title>101 Dothideomycetes genomes: a test case for predicting lifestyles and emergence of pathogens.</title>
        <authorList>
            <person name="Haridas S."/>
            <person name="Albert R."/>
            <person name="Binder M."/>
            <person name="Bloem J."/>
            <person name="Labutti K."/>
            <person name="Salamov A."/>
            <person name="Andreopoulos B."/>
            <person name="Baker S."/>
            <person name="Barry K."/>
            <person name="Bills G."/>
            <person name="Bluhm B."/>
            <person name="Cannon C."/>
            <person name="Castanera R."/>
            <person name="Culley D."/>
            <person name="Daum C."/>
            <person name="Ezra D."/>
            <person name="Gonzalez J."/>
            <person name="Henrissat B."/>
            <person name="Kuo A."/>
            <person name="Liang C."/>
            <person name="Lipzen A."/>
            <person name="Lutzoni F."/>
            <person name="Magnuson J."/>
            <person name="Mondo S."/>
            <person name="Nolan M."/>
            <person name="Ohm R."/>
            <person name="Pangilinan J."/>
            <person name="Park H.-J."/>
            <person name="Ramirez L."/>
            <person name="Alfaro M."/>
            <person name="Sun H."/>
            <person name="Tritt A."/>
            <person name="Yoshinaga Y."/>
            <person name="Zwiers L.-H."/>
            <person name="Turgeon B."/>
            <person name="Goodwin S."/>
            <person name="Spatafora J."/>
            <person name="Crous P."/>
            <person name="Grigoriev I."/>
        </authorList>
    </citation>
    <scope>NUCLEOTIDE SEQUENCE</scope>
    <source>
        <strain evidence="2">ATCC 74209</strain>
    </source>
</reference>
<feature type="compositionally biased region" description="Basic and acidic residues" evidence="1">
    <location>
        <begin position="9"/>
        <end position="25"/>
    </location>
</feature>
<sequence length="375" mass="42207">MTSKNNKKASVESRAIQDGKQEMTPRKWLARHLLRPMSRAARDHERRYHHLFHDEHSLPRPQTAPSTLAPSKPCKFSTSVEPPLVRPHSQPPPRPPRPNSEVIREVNAWLDASLIKPASAIMSGIPYWRDGSVPSDTPPTDFRYAIPIVQLPEAKRRYGDNGHRHVHLFCHRPKKIAVRMPSVLRSRSHPTIRHQPLRTNRRSTSMPILREATRTRTLTRSRSLMHLIPCSAGNNPSALHTKRAKVVDRATINNSGHRDGSSPALGEPDPIMARHRNLIFTHLRTVGGSGVAVNAHVISREDSVGNLSEAPTYFSGAPPPSYRSHAASIRTTSSFACIDAMNLERRRINQHKAAQRDHTMKGKLKKLAKKARLRI</sequence>
<evidence type="ECO:0000313" key="2">
    <source>
        <dbReference type="EMBL" id="KAF2198000.1"/>
    </source>
</evidence>
<evidence type="ECO:0000313" key="3">
    <source>
        <dbReference type="Proteomes" id="UP000799536"/>
    </source>
</evidence>
<feature type="region of interest" description="Disordered" evidence="1">
    <location>
        <begin position="1"/>
        <end position="27"/>
    </location>
</feature>
<accession>A0A9P4JF46</accession>
<dbReference type="EMBL" id="ML994179">
    <property type="protein sequence ID" value="KAF2198000.1"/>
    <property type="molecule type" value="Genomic_DNA"/>
</dbReference>
<proteinExistence type="predicted"/>
<feature type="region of interest" description="Disordered" evidence="1">
    <location>
        <begin position="52"/>
        <end position="100"/>
    </location>
</feature>
<organism evidence="2 3">
    <name type="scientific">Delitschia confertaspora ATCC 74209</name>
    <dbReference type="NCBI Taxonomy" id="1513339"/>
    <lineage>
        <taxon>Eukaryota</taxon>
        <taxon>Fungi</taxon>
        <taxon>Dikarya</taxon>
        <taxon>Ascomycota</taxon>
        <taxon>Pezizomycotina</taxon>
        <taxon>Dothideomycetes</taxon>
        <taxon>Pleosporomycetidae</taxon>
        <taxon>Pleosporales</taxon>
        <taxon>Delitschiaceae</taxon>
        <taxon>Delitschia</taxon>
    </lineage>
</organism>